<dbReference type="Proteomes" id="UP001596170">
    <property type="component" value="Unassembled WGS sequence"/>
</dbReference>
<evidence type="ECO:0000313" key="3">
    <source>
        <dbReference type="Proteomes" id="UP001596170"/>
    </source>
</evidence>
<accession>A0ABW1L346</accession>
<feature type="coiled-coil region" evidence="1">
    <location>
        <begin position="178"/>
        <end position="205"/>
    </location>
</feature>
<dbReference type="RefSeq" id="WP_377732465.1">
    <property type="nucleotide sequence ID" value="NZ_JBHSRI010000002.1"/>
</dbReference>
<proteinExistence type="predicted"/>
<dbReference type="EMBL" id="JBHSRI010000002">
    <property type="protein sequence ID" value="MFC6038446.1"/>
    <property type="molecule type" value="Genomic_DNA"/>
</dbReference>
<organism evidence="2 3">
    <name type="scientific">Paenisporosarcina macmurdoensis</name>
    <dbReference type="NCBI Taxonomy" id="212659"/>
    <lineage>
        <taxon>Bacteria</taxon>
        <taxon>Bacillati</taxon>
        <taxon>Bacillota</taxon>
        <taxon>Bacilli</taxon>
        <taxon>Bacillales</taxon>
        <taxon>Caryophanaceae</taxon>
        <taxon>Paenisporosarcina</taxon>
    </lineage>
</organism>
<evidence type="ECO:0000313" key="2">
    <source>
        <dbReference type="EMBL" id="MFC6038446.1"/>
    </source>
</evidence>
<evidence type="ECO:0000256" key="1">
    <source>
        <dbReference type="SAM" id="Coils"/>
    </source>
</evidence>
<keyword evidence="3" id="KW-1185">Reference proteome</keyword>
<sequence length="219" mass="25922">MNNRIDKKDIKKPIIPVAHVPKGKSNVPTMFPKKIQEEVEKLNKEKIHFSFNLLDTTHPAFNCGKVDSSWFMNCFDNFHAVSNLTFNELQSQRRHYDLHRHNFEKTAYHYNDSIAEHVLDQISPENMIQFRLSTSGGRVHGIRYHNIFYVVWLDPYHNMNLDDRFGPAKLHDTPLRPYDLLEIEIQELKLEIIRNQEEIAVKEQDYEDALILLYECEAK</sequence>
<reference evidence="3" key="1">
    <citation type="journal article" date="2019" name="Int. J. Syst. Evol. Microbiol.">
        <title>The Global Catalogue of Microorganisms (GCM) 10K type strain sequencing project: providing services to taxonomists for standard genome sequencing and annotation.</title>
        <authorList>
            <consortium name="The Broad Institute Genomics Platform"/>
            <consortium name="The Broad Institute Genome Sequencing Center for Infectious Disease"/>
            <person name="Wu L."/>
            <person name="Ma J."/>
        </authorList>
    </citation>
    <scope>NUCLEOTIDE SEQUENCE [LARGE SCALE GENOMIC DNA]</scope>
    <source>
        <strain evidence="3">CCUG 54527</strain>
    </source>
</reference>
<name>A0ABW1L346_9BACL</name>
<gene>
    <name evidence="2" type="ORF">ACFPYN_03155</name>
</gene>
<keyword evidence="1" id="KW-0175">Coiled coil</keyword>
<comment type="caution">
    <text evidence="2">The sequence shown here is derived from an EMBL/GenBank/DDBJ whole genome shotgun (WGS) entry which is preliminary data.</text>
</comment>
<protein>
    <submittedName>
        <fullName evidence="2">Uncharacterized protein</fullName>
    </submittedName>
</protein>